<dbReference type="InterPro" id="IPR017871">
    <property type="entry name" value="ABC_transporter-like_CS"/>
</dbReference>
<evidence type="ECO:0000259" key="4">
    <source>
        <dbReference type="PROSITE" id="PS50893"/>
    </source>
</evidence>
<dbReference type="Proteomes" id="UP000013569">
    <property type="component" value="Unassembled WGS sequence"/>
</dbReference>
<accession>R7YF88</accession>
<protein>
    <submittedName>
        <fullName evidence="5">ABC-type nitrate/sulfonate/bicarbonate transport system, ATPase component</fullName>
    </submittedName>
</protein>
<dbReference type="GO" id="GO:0016887">
    <property type="term" value="F:ATP hydrolysis activity"/>
    <property type="evidence" value="ECO:0007669"/>
    <property type="project" value="InterPro"/>
</dbReference>
<organism evidence="5 6">
    <name type="scientific">Gordonia terrae C-6</name>
    <dbReference type="NCBI Taxonomy" id="1316928"/>
    <lineage>
        <taxon>Bacteria</taxon>
        <taxon>Bacillati</taxon>
        <taxon>Actinomycetota</taxon>
        <taxon>Actinomycetes</taxon>
        <taxon>Mycobacteriales</taxon>
        <taxon>Gordoniaceae</taxon>
        <taxon>Gordonia</taxon>
    </lineage>
</organism>
<dbReference type="SMART" id="SM00382">
    <property type="entry name" value="AAA"/>
    <property type="match status" value="1"/>
</dbReference>
<dbReference type="Gene3D" id="3.40.50.300">
    <property type="entry name" value="P-loop containing nucleotide triphosphate hydrolases"/>
    <property type="match status" value="1"/>
</dbReference>
<keyword evidence="2" id="KW-0547">Nucleotide-binding</keyword>
<dbReference type="PROSITE" id="PS50893">
    <property type="entry name" value="ABC_TRANSPORTER_2"/>
    <property type="match status" value="1"/>
</dbReference>
<evidence type="ECO:0000313" key="6">
    <source>
        <dbReference type="Proteomes" id="UP000013569"/>
    </source>
</evidence>
<name>R7YF88_9ACTN</name>
<comment type="caution">
    <text evidence="5">The sequence shown here is derived from an EMBL/GenBank/DDBJ whole genome shotgun (WGS) entry which is preliminary data.</text>
</comment>
<gene>
    <name evidence="5" type="ORF">GTC6_00385</name>
</gene>
<dbReference type="PANTHER" id="PTHR42788">
    <property type="entry name" value="TAURINE IMPORT ATP-BINDING PROTEIN-RELATED"/>
    <property type="match status" value="1"/>
</dbReference>
<evidence type="ECO:0000313" key="5">
    <source>
        <dbReference type="EMBL" id="EON34666.1"/>
    </source>
</evidence>
<dbReference type="GO" id="GO:0005524">
    <property type="term" value="F:ATP binding"/>
    <property type="evidence" value="ECO:0007669"/>
    <property type="project" value="UniProtKB-KW"/>
</dbReference>
<dbReference type="InterPro" id="IPR027417">
    <property type="entry name" value="P-loop_NTPase"/>
</dbReference>
<dbReference type="PANTHER" id="PTHR42788:SF2">
    <property type="entry name" value="ABC TRANSPORTER ATP-BINDING PROTEIN"/>
    <property type="match status" value="1"/>
</dbReference>
<dbReference type="Pfam" id="PF00005">
    <property type="entry name" value="ABC_tran"/>
    <property type="match status" value="1"/>
</dbReference>
<dbReference type="InterPro" id="IPR003439">
    <property type="entry name" value="ABC_transporter-like_ATP-bd"/>
</dbReference>
<keyword evidence="3" id="KW-0067">ATP-binding</keyword>
<dbReference type="PROSITE" id="PS00211">
    <property type="entry name" value="ABC_TRANSPORTER_1"/>
    <property type="match status" value="1"/>
</dbReference>
<dbReference type="EMBL" id="AQPW01000001">
    <property type="protein sequence ID" value="EON34666.1"/>
    <property type="molecule type" value="Genomic_DNA"/>
</dbReference>
<evidence type="ECO:0000256" key="1">
    <source>
        <dbReference type="ARBA" id="ARBA00022448"/>
    </source>
</evidence>
<feature type="domain" description="ABC transporter" evidence="4">
    <location>
        <begin position="17"/>
        <end position="249"/>
    </location>
</feature>
<dbReference type="SUPFAM" id="SSF52540">
    <property type="entry name" value="P-loop containing nucleoside triphosphate hydrolases"/>
    <property type="match status" value="1"/>
</dbReference>
<evidence type="ECO:0000256" key="3">
    <source>
        <dbReference type="ARBA" id="ARBA00022840"/>
    </source>
</evidence>
<evidence type="ECO:0000256" key="2">
    <source>
        <dbReference type="ARBA" id="ARBA00022741"/>
    </source>
</evidence>
<dbReference type="PATRIC" id="fig|1316928.3.peg.79"/>
<dbReference type="AlphaFoldDB" id="R7YF88"/>
<dbReference type="InterPro" id="IPR050166">
    <property type="entry name" value="ABC_transporter_ATP-bind"/>
</dbReference>
<sequence length="282" mass="31321">MGASREGAVMTDETRRLVVDRLTKSFPQPGRGRPRRHVLDAVSFTAEPGEFVSVIGPSGCGKSTIFSMLAGLDVPDSGSVTVGSDTAVAGHCAYMPQKDLLFPWRTILDNTILGLQVHGVSTAEARRRAAELFPTFGLSGFEDARPSQLSGGMRQRAALLRTVVQNRNLLLLDEPFGALDSLTRTEMQSWLQSVWQRYRWTVLMITHDIREAVYLSDRVIVLSARPATVVRETRVDLPRPRELAVQTSPEFVALEGDLREVLHDEARRALAEQTDPRRSIEE</sequence>
<proteinExistence type="predicted"/>
<keyword evidence="1" id="KW-0813">Transport</keyword>
<reference evidence="5 6" key="1">
    <citation type="journal article" date="2013" name="Genome Announc.">
        <title>Draft Genome Sequence of a Benzothiophene-Desulfurizing Bacterium, Gordona terrae Strain C-6.</title>
        <authorList>
            <person name="Wang W."/>
            <person name="Ma T."/>
            <person name="Ren Y."/>
            <person name="Li G."/>
        </authorList>
    </citation>
    <scope>NUCLEOTIDE SEQUENCE [LARGE SCALE GENOMIC DNA]</scope>
    <source>
        <strain evidence="5 6">C-6</strain>
    </source>
</reference>
<dbReference type="InterPro" id="IPR003593">
    <property type="entry name" value="AAA+_ATPase"/>
</dbReference>
<dbReference type="CDD" id="cd03293">
    <property type="entry name" value="ABC_NrtD_SsuB_transporters"/>
    <property type="match status" value="1"/>
</dbReference>